<keyword evidence="2" id="KW-1185">Reference proteome</keyword>
<gene>
    <name evidence="1" type="ORF">EVOR1521_LOCUS4954</name>
</gene>
<dbReference type="AlphaFoldDB" id="A0AA36MPQ8"/>
<dbReference type="EMBL" id="CAUJNA010000336">
    <property type="protein sequence ID" value="CAJ1375735.1"/>
    <property type="molecule type" value="Genomic_DNA"/>
</dbReference>
<protein>
    <submittedName>
        <fullName evidence="1">Uncharacterized protein</fullName>
    </submittedName>
</protein>
<comment type="caution">
    <text evidence="1">The sequence shown here is derived from an EMBL/GenBank/DDBJ whole genome shotgun (WGS) entry which is preliminary data.</text>
</comment>
<reference evidence="1" key="1">
    <citation type="submission" date="2023-08" db="EMBL/GenBank/DDBJ databases">
        <authorList>
            <person name="Chen Y."/>
            <person name="Shah S."/>
            <person name="Dougan E. K."/>
            <person name="Thang M."/>
            <person name="Chan C."/>
        </authorList>
    </citation>
    <scope>NUCLEOTIDE SEQUENCE</scope>
</reference>
<organism evidence="1 2">
    <name type="scientific">Effrenium voratum</name>
    <dbReference type="NCBI Taxonomy" id="2562239"/>
    <lineage>
        <taxon>Eukaryota</taxon>
        <taxon>Sar</taxon>
        <taxon>Alveolata</taxon>
        <taxon>Dinophyceae</taxon>
        <taxon>Suessiales</taxon>
        <taxon>Symbiodiniaceae</taxon>
        <taxon>Effrenium</taxon>
    </lineage>
</organism>
<proteinExistence type="predicted"/>
<sequence>MDLNMRAIQIAVKNTDCKHLYQKLEGPLRALLQPCLGPQGTQRAHFFGNLTVSSGWGRWGLRFAEASRRPGDREGCVGSQKCHSGCRSLGDVLVRRSWRKVLRFAELCGRGSCFAEVE</sequence>
<accession>A0AA36MPQ8</accession>
<evidence type="ECO:0000313" key="1">
    <source>
        <dbReference type="EMBL" id="CAJ1375735.1"/>
    </source>
</evidence>
<evidence type="ECO:0000313" key="2">
    <source>
        <dbReference type="Proteomes" id="UP001178507"/>
    </source>
</evidence>
<dbReference type="Proteomes" id="UP001178507">
    <property type="component" value="Unassembled WGS sequence"/>
</dbReference>
<name>A0AA36MPQ8_9DINO</name>